<protein>
    <submittedName>
        <fullName evidence="1">Uncharacterized protein</fullName>
    </submittedName>
</protein>
<organism evidence="1 2">
    <name type="scientific">Herbidospora galbida</name>
    <dbReference type="NCBI Taxonomy" id="2575442"/>
    <lineage>
        <taxon>Bacteria</taxon>
        <taxon>Bacillati</taxon>
        <taxon>Actinomycetota</taxon>
        <taxon>Actinomycetes</taxon>
        <taxon>Streptosporangiales</taxon>
        <taxon>Streptosporangiaceae</taxon>
        <taxon>Herbidospora</taxon>
    </lineage>
</organism>
<gene>
    <name evidence="1" type="ORF">FDA94_05085</name>
</gene>
<dbReference type="AlphaFoldDB" id="A0A4U3MNW4"/>
<accession>A0A4U3MNW4</accession>
<proteinExistence type="predicted"/>
<name>A0A4U3MNW4_9ACTN</name>
<reference evidence="1 2" key="1">
    <citation type="submission" date="2019-04" db="EMBL/GenBank/DDBJ databases">
        <title>Herbidospora sp. NEAU-GS14.nov., a novel actinomycete isolated from soil.</title>
        <authorList>
            <person name="Han L."/>
        </authorList>
    </citation>
    <scope>NUCLEOTIDE SEQUENCE [LARGE SCALE GENOMIC DNA]</scope>
    <source>
        <strain evidence="1 2">NEAU-GS14</strain>
    </source>
</reference>
<evidence type="ECO:0000313" key="1">
    <source>
        <dbReference type="EMBL" id="TKK90382.1"/>
    </source>
</evidence>
<comment type="caution">
    <text evidence="1">The sequence shown here is derived from an EMBL/GenBank/DDBJ whole genome shotgun (WGS) entry which is preliminary data.</text>
</comment>
<dbReference type="EMBL" id="SZQA01000003">
    <property type="protein sequence ID" value="TKK90382.1"/>
    <property type="molecule type" value="Genomic_DNA"/>
</dbReference>
<sequence length="105" mass="11287">MDPITLAIAGAVATGVVTRAGELAGTALSTLFGRIRDRFRDRPEELESPESTAAALETEFTRDPAFRQDCHALWNQAQSGGVANSFNGQANKVIQARDIHGNITF</sequence>
<keyword evidence="2" id="KW-1185">Reference proteome</keyword>
<dbReference type="RefSeq" id="WP_137245856.1">
    <property type="nucleotide sequence ID" value="NZ_SZQA01000003.1"/>
</dbReference>
<evidence type="ECO:0000313" key="2">
    <source>
        <dbReference type="Proteomes" id="UP000308705"/>
    </source>
</evidence>
<dbReference type="Proteomes" id="UP000308705">
    <property type="component" value="Unassembled WGS sequence"/>
</dbReference>
<dbReference type="OrthoDB" id="3390700at2"/>